<proteinExistence type="predicted"/>
<evidence type="ECO:0000313" key="5">
    <source>
        <dbReference type="Proteomes" id="UP000030152"/>
    </source>
</evidence>
<keyword evidence="1 3" id="KW-0732">Signal</keyword>
<dbReference type="SUPFAM" id="SSF49899">
    <property type="entry name" value="Concanavalin A-like lectins/glucanases"/>
    <property type="match status" value="1"/>
</dbReference>
<comment type="caution">
    <text evidence="4">The sequence shown here is derived from an EMBL/GenBank/DDBJ whole genome shotgun (WGS) entry which is preliminary data.</text>
</comment>
<dbReference type="Pfam" id="PF17132">
    <property type="entry name" value="Glyco_hydro_106"/>
    <property type="match status" value="1"/>
</dbReference>
<dbReference type="PANTHER" id="PTHR43817">
    <property type="entry name" value="GLYCOSYL HYDROLASE"/>
    <property type="match status" value="1"/>
</dbReference>
<evidence type="ECO:0000313" key="4">
    <source>
        <dbReference type="EMBL" id="KGO85941.1"/>
    </source>
</evidence>
<dbReference type="GO" id="GO:0005975">
    <property type="term" value="P:carbohydrate metabolic process"/>
    <property type="evidence" value="ECO:0007669"/>
    <property type="project" value="UniProtKB-ARBA"/>
</dbReference>
<sequence>MKRRSFIKATASAGLLTLITPRSVLHALPLHIDSSLESHFFNPPSSARSQTWWHWMNGNITKAGITLDLEAMKAVGLGGFQLFNAGTGITKGPVEYLSQEWLDLTQHAISEAQRLELEFAMHNCPGWSSSGGPWITPEMSMQQLTWTEKIINGDKKIKIKLVEPTNNLGYYRDAKIIAFPSLKNEETDFADILKSTHSASGKIALDNGPFILEPGTGEAMGSIVLELKKTIPVTNVTLFTGILNGNGNFTAELSNDGINFTNTSNFTGGSSNHEIEGNMPATANFVASKARYIRLNSSAKRVITSITLTGADRNPDWLYKGNYRNAGWKRTSTLVRPNVDSINPDTVIDITAFADAEGNLLWDAPKGKWTILRIGHTSIGKLNHSAPTTGTGLECDKYSKEAYNFHFNQMFEGLLPSLKKMAANGKVGLLIDSYEMGQQNWTARMPEEFKMRRRYDITAYLPALTGRIVGSTENTDKFLYDFRRTCADMMADNYHGEFAKLCKDNDFQSYTEPYGGGPFEEMQTGLRVNYNMGEFWAGHTVLWENSGMVRTLKLASSIAHATGQPVIGAEAFTAEPGSGKWQQHPYSMKALGDWMYTQGLTRFIFHRFAHQPHPTAAPGMTMGPWGIHFDRTNTWWNMAKAWLDYTARSQFLLQQGNFVADLAYLTSEAPGYSIPTLPGQLSYYPPYGYGYDLVAAETLEKSVVENGILSTPGGMKYRVLILPKEKSMSVRTLSIISSFVQKGLTVVGNRPIQIPGLAVDKSEHELFESTVADLWSATEHSKIKDPVSNSTDKGKILKNVLREIGLTEDFSFSSESGDAPINYIHRFDGKNEIYFIANRRRTTEKLVCNFRVQNMQPELWDPDTGKHYTLPSFTVQGKNIVMPLTLPPSGSAFIIFRKAYSGSPVSAVSLLGKEIWAAKQFPMIAVGKFGDVSNNFCVGVWLKPETDIPLDKEQYFGAKKTDHYAIYPPSGKTIYGPGHAASGLTVGRNGIVLYEREDEELIDVLSAKIAIAGWAHIGINYQDGSPSLYVNGKLVMKAPASGRIVHPGFGEAFQDDGASYYNGDMATPQLLDFPFSLSDEKILKSKKDSTAIVPMQCNFYPKNNTLQFNSDGNYSIENIKGYKNLLKVTGTGNTLDLTNHWVVSFPPGLGAPDSIRLEKLESLHHNGLDGIKYFSGTATYTRQFTNTFEGGRASNRIILDLGKVEVIARVTLNNKDLGVLWKPPYSLDITDYLLEGKNKLSISVTNLWPNRLIGDEQLPPENEYELSAWPGKFKVLGDGAITALPKWYVEGKPKPKGGRVAFTTWKHYDHDSPLLESGLIGPVTLRSVFLHTITL</sequence>
<dbReference type="InterPro" id="IPR013320">
    <property type="entry name" value="ConA-like_dom_sf"/>
</dbReference>
<dbReference type="SUPFAM" id="SSF49785">
    <property type="entry name" value="Galactose-binding domain-like"/>
    <property type="match status" value="1"/>
</dbReference>
<protein>
    <recommendedName>
        <fullName evidence="6">Glycosyl hydrolase family 43</fullName>
    </recommendedName>
</protein>
<dbReference type="InterPro" id="IPR008979">
    <property type="entry name" value="Galactose-bd-like_sf"/>
</dbReference>
<dbReference type="Gene3D" id="2.60.120.260">
    <property type="entry name" value="Galactose-binding domain-like"/>
    <property type="match status" value="2"/>
</dbReference>
<keyword evidence="2" id="KW-0378">Hydrolase</keyword>
<dbReference type="NCBIfam" id="NF045579">
    <property type="entry name" value="rhamnoside_JR"/>
    <property type="match status" value="1"/>
</dbReference>
<dbReference type="eggNOG" id="COG3940">
    <property type="taxonomic scope" value="Bacteria"/>
</dbReference>
<gene>
    <name evidence="4" type="ORF">Q765_14020</name>
</gene>
<evidence type="ECO:0000256" key="1">
    <source>
        <dbReference type="ARBA" id="ARBA00022729"/>
    </source>
</evidence>
<dbReference type="PANTHER" id="PTHR43817:SF1">
    <property type="entry name" value="HYDROLASE, FAMILY 43, PUTATIVE (AFU_ORTHOLOGUE AFUA_3G01660)-RELATED"/>
    <property type="match status" value="1"/>
</dbReference>
<keyword evidence="5" id="KW-1185">Reference proteome</keyword>
<evidence type="ECO:0000256" key="2">
    <source>
        <dbReference type="ARBA" id="ARBA00022801"/>
    </source>
</evidence>
<evidence type="ECO:0000256" key="3">
    <source>
        <dbReference type="SAM" id="SignalP"/>
    </source>
</evidence>
<organism evidence="4 5">
    <name type="scientific">Flavobacterium rivuli WB 3.3-2 = DSM 21788</name>
    <dbReference type="NCBI Taxonomy" id="1121895"/>
    <lineage>
        <taxon>Bacteria</taxon>
        <taxon>Pseudomonadati</taxon>
        <taxon>Bacteroidota</taxon>
        <taxon>Flavobacteriia</taxon>
        <taxon>Flavobacteriales</taxon>
        <taxon>Flavobacteriaceae</taxon>
        <taxon>Flavobacterium</taxon>
    </lineage>
</organism>
<reference evidence="4 5" key="1">
    <citation type="submission" date="2013-09" db="EMBL/GenBank/DDBJ databases">
        <authorList>
            <person name="Zeng Z."/>
            <person name="Chen C."/>
        </authorList>
    </citation>
    <scope>NUCLEOTIDE SEQUENCE [LARGE SCALE GENOMIC DNA]</scope>
    <source>
        <strain evidence="4 5">WB 3.3-2</strain>
    </source>
</reference>
<dbReference type="STRING" id="1121895.GCA_000378485_03183"/>
<dbReference type="Proteomes" id="UP000030152">
    <property type="component" value="Unassembled WGS sequence"/>
</dbReference>
<feature type="signal peptide" evidence="3">
    <location>
        <begin position="1"/>
        <end position="27"/>
    </location>
</feature>
<accession>A0A0A2M2U8</accession>
<evidence type="ECO:0008006" key="6">
    <source>
        <dbReference type="Google" id="ProtNLM"/>
    </source>
</evidence>
<dbReference type="GO" id="GO:0004553">
    <property type="term" value="F:hydrolase activity, hydrolyzing O-glycosyl compounds"/>
    <property type="evidence" value="ECO:0007669"/>
    <property type="project" value="UniProtKB-ARBA"/>
</dbReference>
<dbReference type="RefSeq" id="WP_026300121.1">
    <property type="nucleotide sequence ID" value="NZ_JRLX01000015.1"/>
</dbReference>
<dbReference type="EMBL" id="JRLX01000015">
    <property type="protein sequence ID" value="KGO85941.1"/>
    <property type="molecule type" value="Genomic_DNA"/>
</dbReference>
<name>A0A0A2M2U8_9FLAO</name>
<feature type="chain" id="PRO_5001991781" description="Glycosyl hydrolase family 43" evidence="3">
    <location>
        <begin position="28"/>
        <end position="1335"/>
    </location>
</feature>